<name>A0AAV2QB24_MEGNR</name>
<organism evidence="1 2">
    <name type="scientific">Meganyctiphanes norvegica</name>
    <name type="common">Northern krill</name>
    <name type="synonym">Thysanopoda norvegica</name>
    <dbReference type="NCBI Taxonomy" id="48144"/>
    <lineage>
        <taxon>Eukaryota</taxon>
        <taxon>Metazoa</taxon>
        <taxon>Ecdysozoa</taxon>
        <taxon>Arthropoda</taxon>
        <taxon>Crustacea</taxon>
        <taxon>Multicrustacea</taxon>
        <taxon>Malacostraca</taxon>
        <taxon>Eumalacostraca</taxon>
        <taxon>Eucarida</taxon>
        <taxon>Euphausiacea</taxon>
        <taxon>Euphausiidae</taxon>
        <taxon>Meganyctiphanes</taxon>
    </lineage>
</organism>
<dbReference type="EMBL" id="CAXKWB010005545">
    <property type="protein sequence ID" value="CAL4078931.1"/>
    <property type="molecule type" value="Genomic_DNA"/>
</dbReference>
<sequence length="285" mass="32412">LLERDEKCKEELKKIGNSLEQGKRHKENLLKSKRLLDETSSPRTFSERVEVATQRKQILHSWSVKCKQIDTPHSLLKALKEGKQVYAEMIIKDETRNAKLTHHDEGIYLHTFLEQVVADDCIRMPFDRVQKMIPVDASLAFIELSIGGSVKGRVYVRLNKEMPNIRDNFIHIVTGKRGPTLTGVKFNGKNSYGIAAGSLPFTELRFTRDSIEKTKAKRGDVIGCFYDGYLQHLEFFVAAPPITIDYPSYWSVFGHVEAGMDVVLECHDKFDFGITVSDSGLVLEH</sequence>
<proteinExistence type="predicted"/>
<gene>
    <name evidence="1" type="ORF">MNOR_LOCUS10791</name>
</gene>
<dbReference type="AlphaFoldDB" id="A0AAV2QB24"/>
<protein>
    <submittedName>
        <fullName evidence="1">Uncharacterized protein</fullName>
    </submittedName>
</protein>
<reference evidence="1 2" key="1">
    <citation type="submission" date="2024-05" db="EMBL/GenBank/DDBJ databases">
        <authorList>
            <person name="Wallberg A."/>
        </authorList>
    </citation>
    <scope>NUCLEOTIDE SEQUENCE [LARGE SCALE GENOMIC DNA]</scope>
</reference>
<feature type="non-terminal residue" evidence="1">
    <location>
        <position position="1"/>
    </location>
</feature>
<keyword evidence="2" id="KW-1185">Reference proteome</keyword>
<comment type="caution">
    <text evidence="1">The sequence shown here is derived from an EMBL/GenBank/DDBJ whole genome shotgun (WGS) entry which is preliminary data.</text>
</comment>
<dbReference type="Proteomes" id="UP001497623">
    <property type="component" value="Unassembled WGS sequence"/>
</dbReference>
<evidence type="ECO:0000313" key="2">
    <source>
        <dbReference type="Proteomes" id="UP001497623"/>
    </source>
</evidence>
<dbReference type="SUPFAM" id="SSF50891">
    <property type="entry name" value="Cyclophilin-like"/>
    <property type="match status" value="1"/>
</dbReference>
<accession>A0AAV2QB24</accession>
<evidence type="ECO:0000313" key="1">
    <source>
        <dbReference type="EMBL" id="CAL4078931.1"/>
    </source>
</evidence>
<dbReference type="InterPro" id="IPR029000">
    <property type="entry name" value="Cyclophilin-like_dom_sf"/>
</dbReference>